<protein>
    <submittedName>
        <fullName evidence="2">Uncharacterized protein</fullName>
    </submittedName>
</protein>
<evidence type="ECO:0000313" key="2">
    <source>
        <dbReference type="EMBL" id="GAA3846894.1"/>
    </source>
</evidence>
<dbReference type="RefSeq" id="WP_344953886.1">
    <property type="nucleotide sequence ID" value="NZ_BAAAZR010000066.1"/>
</dbReference>
<keyword evidence="3" id="KW-1185">Reference proteome</keyword>
<gene>
    <name evidence="2" type="ORF">GCM10022226_83170</name>
</gene>
<organism evidence="2 3">
    <name type="scientific">Sphaerisporangium flaviroseum</name>
    <dbReference type="NCBI Taxonomy" id="509199"/>
    <lineage>
        <taxon>Bacteria</taxon>
        <taxon>Bacillati</taxon>
        <taxon>Actinomycetota</taxon>
        <taxon>Actinomycetes</taxon>
        <taxon>Streptosporangiales</taxon>
        <taxon>Streptosporangiaceae</taxon>
        <taxon>Sphaerisporangium</taxon>
    </lineage>
</organism>
<reference evidence="3" key="1">
    <citation type="journal article" date="2019" name="Int. J. Syst. Evol. Microbiol.">
        <title>The Global Catalogue of Microorganisms (GCM) 10K type strain sequencing project: providing services to taxonomists for standard genome sequencing and annotation.</title>
        <authorList>
            <consortium name="The Broad Institute Genomics Platform"/>
            <consortium name="The Broad Institute Genome Sequencing Center for Infectious Disease"/>
            <person name="Wu L."/>
            <person name="Ma J."/>
        </authorList>
    </citation>
    <scope>NUCLEOTIDE SEQUENCE [LARGE SCALE GENOMIC DNA]</scope>
    <source>
        <strain evidence="3">JCM 16908</strain>
    </source>
</reference>
<evidence type="ECO:0000313" key="3">
    <source>
        <dbReference type="Proteomes" id="UP001500888"/>
    </source>
</evidence>
<evidence type="ECO:0000256" key="1">
    <source>
        <dbReference type="SAM" id="MobiDB-lite"/>
    </source>
</evidence>
<name>A0ABP7JM71_9ACTN</name>
<feature type="compositionally biased region" description="Basic and acidic residues" evidence="1">
    <location>
        <begin position="255"/>
        <end position="274"/>
    </location>
</feature>
<feature type="region of interest" description="Disordered" evidence="1">
    <location>
        <begin position="254"/>
        <end position="303"/>
    </location>
</feature>
<comment type="caution">
    <text evidence="2">The sequence shown here is derived from an EMBL/GenBank/DDBJ whole genome shotgun (WGS) entry which is preliminary data.</text>
</comment>
<dbReference type="Proteomes" id="UP001500888">
    <property type="component" value="Unassembled WGS sequence"/>
</dbReference>
<proteinExistence type="predicted"/>
<sequence length="303" mass="33711">MTEFTLEPGSNTKLLTARGFLELLFRWADGNLDTIAKYWAMPGEGWEDSVRTSLAAFAQDDIASTWMDLGEPKTRAVYTTKKPKPKMADFVLNGSVAANPADRVIVEVKTQSIGRILNFTGDFEADIAKLNEVDDEHADCARLAVALFFTSDWSQSKSMGESSPVENHVVSTNFTKWLDGYDHVYFSETYKPIRRKARTQTAEQLAKAGTIYVEEGGEDIERPKGATKLRAVDVHELGIVYKILPSKNAAKAARRAAEEEAKRAATEARLRNQNDDDDFETPPNNKKRKAEAQLTKGSGKKPM</sequence>
<accession>A0ABP7JM71</accession>
<dbReference type="EMBL" id="BAAAZR010000066">
    <property type="protein sequence ID" value="GAA3846894.1"/>
    <property type="molecule type" value="Genomic_DNA"/>
</dbReference>